<organism evidence="1 2">
    <name type="scientific">Gossypium raimondii</name>
    <name type="common">Peruvian cotton</name>
    <name type="synonym">Gossypium klotzschianum subsp. raimondii</name>
    <dbReference type="NCBI Taxonomy" id="29730"/>
    <lineage>
        <taxon>Eukaryota</taxon>
        <taxon>Viridiplantae</taxon>
        <taxon>Streptophyta</taxon>
        <taxon>Embryophyta</taxon>
        <taxon>Tracheophyta</taxon>
        <taxon>Spermatophyta</taxon>
        <taxon>Magnoliopsida</taxon>
        <taxon>eudicotyledons</taxon>
        <taxon>Gunneridae</taxon>
        <taxon>Pentapetalae</taxon>
        <taxon>rosids</taxon>
        <taxon>malvids</taxon>
        <taxon>Malvales</taxon>
        <taxon>Malvaceae</taxon>
        <taxon>Malvoideae</taxon>
        <taxon>Gossypium</taxon>
    </lineage>
</organism>
<comment type="caution">
    <text evidence="1">The sequence shown here is derived from an EMBL/GenBank/DDBJ whole genome shotgun (WGS) entry which is preliminary data.</text>
</comment>
<protein>
    <submittedName>
        <fullName evidence="1">Uncharacterized protein</fullName>
    </submittedName>
</protein>
<gene>
    <name evidence="1" type="ORF">Gorai_025088</name>
</gene>
<feature type="non-terminal residue" evidence="1">
    <location>
        <position position="200"/>
    </location>
</feature>
<name>A0A7J8QR87_GOSRA</name>
<proteinExistence type="predicted"/>
<reference evidence="1 2" key="1">
    <citation type="journal article" date="2019" name="Genome Biol. Evol.">
        <title>Insights into the evolution of the New World diploid cottons (Gossypium, subgenus Houzingenia) based on genome sequencing.</title>
        <authorList>
            <person name="Grover C.E."/>
            <person name="Arick M.A. 2nd"/>
            <person name="Thrash A."/>
            <person name="Conover J.L."/>
            <person name="Sanders W.S."/>
            <person name="Peterson D.G."/>
            <person name="Frelichowski J.E."/>
            <person name="Scheffler J.A."/>
            <person name="Scheffler B.E."/>
            <person name="Wendel J.F."/>
        </authorList>
    </citation>
    <scope>NUCLEOTIDE SEQUENCE [LARGE SCALE GENOMIC DNA]</scope>
    <source>
        <strain evidence="1">8</strain>
        <tissue evidence="1">Leaf</tissue>
    </source>
</reference>
<dbReference type="AlphaFoldDB" id="A0A7J8QR87"/>
<dbReference type="EMBL" id="JABEZZ010079152">
    <property type="protein sequence ID" value="MBA0603843.1"/>
    <property type="molecule type" value="Genomic_DNA"/>
</dbReference>
<evidence type="ECO:0000313" key="1">
    <source>
        <dbReference type="EMBL" id="MBA0603843.1"/>
    </source>
</evidence>
<evidence type="ECO:0000313" key="2">
    <source>
        <dbReference type="Proteomes" id="UP000593578"/>
    </source>
</evidence>
<sequence length="200" mass="23331">MTGRAETKKMFEQKELVEGTWPWAYQALYFSHGCTWRIFVKNWDEFRYVPSLNSEITVDTFEQSLIFDRDMFLSKLNHRDITDCIIPHSRVSREFIEFAAVPPILRFARDANSNPMNLGLKVINIEVVVDIVVDVNIIEDDDIDYDYELIDDIGYDDELINELLMNAVVNFTPASRSSIEGLERVKWDSMTKREDECAIC</sequence>
<accession>A0A7J8QR87</accession>
<dbReference type="Proteomes" id="UP000593578">
    <property type="component" value="Unassembled WGS sequence"/>
</dbReference>